<feature type="compositionally biased region" description="Basic and acidic residues" evidence="5">
    <location>
        <begin position="729"/>
        <end position="746"/>
    </location>
</feature>
<evidence type="ECO:0000256" key="3">
    <source>
        <dbReference type="ARBA" id="ARBA00023163"/>
    </source>
</evidence>
<keyword evidence="2" id="KW-0238">DNA-binding</keyword>
<evidence type="ECO:0000256" key="4">
    <source>
        <dbReference type="SAM" id="Coils"/>
    </source>
</evidence>
<feature type="domain" description="BZIP" evidence="7">
    <location>
        <begin position="836"/>
        <end position="882"/>
    </location>
</feature>
<feature type="coiled-coil region" evidence="4">
    <location>
        <begin position="856"/>
        <end position="883"/>
    </location>
</feature>
<evidence type="ECO:0000259" key="7">
    <source>
        <dbReference type="PROSITE" id="PS50217"/>
    </source>
</evidence>
<evidence type="ECO:0000313" key="9">
    <source>
        <dbReference type="RefSeq" id="XP_045546206.1"/>
    </source>
</evidence>
<feature type="region of interest" description="Disordered" evidence="5">
    <location>
        <begin position="184"/>
        <end position="221"/>
    </location>
</feature>
<evidence type="ECO:0000259" key="6">
    <source>
        <dbReference type="PROSITE" id="PS50097"/>
    </source>
</evidence>
<sequence length="946" mass="105357">MSVAMSSLESPRSSVFTFESSVHSCHVLRCLDDQRRRDLLCDITVLAEGRSFRAHRSVLASCSDYFTHRVSSHAPQGLVVTLPQEVTVSGFESLLQFAYTSKLLFTKDTVVEIRHCASILGFRDLDSACFDFLLPKFFSSSTSSFQRKTCCKTRCRRQSTRAEFSDIDTNKDVIDDDKRVKVVSDSPVEQDVGGQPANDEMGRKSKHFTHPPEADIQSDGQTDYSLQCPKYRKFQQACGKVRLCVEACVPETTPDSLVVREEGCPLPLPLTQSLRPCSSGGGFREGPAVETSGENSSLLSQTQTDQAGQGEVEQKADQAGQGEVEQKIDQTGQGEVEQKADQTGQGEVEQKIDQAGQGEVEQKIDQAGQGEVEEKIDQAGQGEVEQKADQTGQGEMEEKIDQAGQGEVEQKTDQAGQGEVEQKTVQTGQGEVEQKTDQAGQGEVEQKKGEEDDEEKRDTNEGKRKMDERSREADEENTEKYERRGETEERRRGETDGWRRGETEERRRGETDGWRRGETEERRRGETDGWRRGETEERRRGETDGWRRGETEERRRGERVSGVDCHSSILPLVEVSSGRLVSCEESPGLGTAPHRCPLEAPGLDKQTPGGVGEEGCVLGRRGHHEWIDPAVSSQPQTEQEQGGRARRKVGRRIEHGRSESGQGERRERGWEERSSVERDLAQLSSSPPLLQDFLPGTESGNLRSSSPTLDWLHQLDISSSTGDCPFLHSLDRETDRGTGEGTDRGIKSTTGLECEGSSQLEKSPCVSSLTSGDDGDSDCFDTEGDSESCSYSQRVKEVQLPFPVGRIVALSRNDFQLMLRHQTLTREQLDFVHDVRRRSKNRIAAQRCRKRKLDCIHNLECEIDKLRTEKNQLISERSHLNQMKLNTWHSVSALCQRVCSEAALRPEQLQVLAKYTSPDCPLSALISPTDPTSPGLGELLQSKASL</sequence>
<evidence type="ECO:0000256" key="1">
    <source>
        <dbReference type="ARBA" id="ARBA00023015"/>
    </source>
</evidence>
<feature type="domain" description="BTB" evidence="6">
    <location>
        <begin position="41"/>
        <end position="107"/>
    </location>
</feature>
<dbReference type="InterPro" id="IPR004827">
    <property type="entry name" value="bZIP"/>
</dbReference>
<dbReference type="GeneID" id="106596432"/>
<protein>
    <submittedName>
        <fullName evidence="9">Transcription regulator protein BACH1 isoform X1</fullName>
    </submittedName>
</protein>
<feature type="region of interest" description="Disordered" evidence="5">
    <location>
        <begin position="270"/>
        <end position="564"/>
    </location>
</feature>
<reference evidence="9" key="1">
    <citation type="submission" date="2025-08" db="UniProtKB">
        <authorList>
            <consortium name="RefSeq"/>
        </authorList>
    </citation>
    <scope>IDENTIFICATION</scope>
</reference>
<feature type="compositionally biased region" description="Polar residues" evidence="5">
    <location>
        <begin position="292"/>
        <end position="307"/>
    </location>
</feature>
<feature type="compositionally biased region" description="Basic and acidic residues" evidence="5">
    <location>
        <begin position="651"/>
        <end position="680"/>
    </location>
</feature>
<dbReference type="PROSITE" id="PS50097">
    <property type="entry name" value="BTB"/>
    <property type="match status" value="1"/>
</dbReference>
<evidence type="ECO:0000256" key="2">
    <source>
        <dbReference type="ARBA" id="ARBA00023125"/>
    </source>
</evidence>
<dbReference type="Gene3D" id="1.10.880.10">
    <property type="entry name" value="Transcription factor, Skn-1-like, DNA-binding domain"/>
    <property type="match status" value="1"/>
</dbReference>
<feature type="compositionally biased region" description="Basic and acidic residues" evidence="5">
    <location>
        <begin position="444"/>
        <end position="561"/>
    </location>
</feature>
<evidence type="ECO:0000313" key="8">
    <source>
        <dbReference type="Proteomes" id="UP001652741"/>
    </source>
</evidence>
<evidence type="ECO:0000256" key="5">
    <source>
        <dbReference type="SAM" id="MobiDB-lite"/>
    </source>
</evidence>
<dbReference type="Proteomes" id="UP001652741">
    <property type="component" value="Chromosome ssa11"/>
</dbReference>
<dbReference type="Pfam" id="PF00651">
    <property type="entry name" value="BTB"/>
    <property type="match status" value="1"/>
</dbReference>
<dbReference type="PANTHER" id="PTHR46105:SF23">
    <property type="entry name" value="TRANSCRIPTION REGULATOR PROTEIN BACH1"/>
    <property type="match status" value="1"/>
</dbReference>
<feature type="region of interest" description="Disordered" evidence="5">
    <location>
        <begin position="728"/>
        <end position="773"/>
    </location>
</feature>
<dbReference type="PROSITE" id="PS00036">
    <property type="entry name" value="BZIP_BASIC"/>
    <property type="match status" value="1"/>
</dbReference>
<dbReference type="SUPFAM" id="SSF54695">
    <property type="entry name" value="POZ domain"/>
    <property type="match status" value="1"/>
</dbReference>
<dbReference type="PROSITE" id="PS50217">
    <property type="entry name" value="BZIP"/>
    <property type="match status" value="1"/>
</dbReference>
<feature type="region of interest" description="Disordered" evidence="5">
    <location>
        <begin position="589"/>
        <end position="613"/>
    </location>
</feature>
<dbReference type="Gene3D" id="3.30.710.10">
    <property type="entry name" value="Potassium Channel Kv1.1, Chain A"/>
    <property type="match status" value="1"/>
</dbReference>
<dbReference type="InterPro" id="IPR000210">
    <property type="entry name" value="BTB/POZ_dom"/>
</dbReference>
<feature type="region of interest" description="Disordered" evidence="5">
    <location>
        <begin position="626"/>
        <end position="705"/>
    </location>
</feature>
<dbReference type="RefSeq" id="XP_045546206.1">
    <property type="nucleotide sequence ID" value="XM_045690250.1"/>
</dbReference>
<dbReference type="InterPro" id="IPR011333">
    <property type="entry name" value="SKP1/BTB/POZ_sf"/>
</dbReference>
<dbReference type="PANTHER" id="PTHR46105">
    <property type="entry name" value="AGAP004733-PA"/>
    <property type="match status" value="1"/>
</dbReference>
<dbReference type="SMART" id="SM00338">
    <property type="entry name" value="BRLZ"/>
    <property type="match status" value="1"/>
</dbReference>
<keyword evidence="8" id="KW-1185">Reference proteome</keyword>
<organism evidence="8 9">
    <name type="scientific">Salmo salar</name>
    <name type="common">Atlantic salmon</name>
    <dbReference type="NCBI Taxonomy" id="8030"/>
    <lineage>
        <taxon>Eukaryota</taxon>
        <taxon>Metazoa</taxon>
        <taxon>Chordata</taxon>
        <taxon>Craniata</taxon>
        <taxon>Vertebrata</taxon>
        <taxon>Euteleostomi</taxon>
        <taxon>Actinopterygii</taxon>
        <taxon>Neopterygii</taxon>
        <taxon>Teleostei</taxon>
        <taxon>Protacanthopterygii</taxon>
        <taxon>Salmoniformes</taxon>
        <taxon>Salmonidae</taxon>
        <taxon>Salmoninae</taxon>
        <taxon>Salmo</taxon>
    </lineage>
</organism>
<keyword evidence="3" id="KW-0804">Transcription</keyword>
<dbReference type="InterPro" id="IPR008917">
    <property type="entry name" value="TF_DNA-bd_sf"/>
</dbReference>
<keyword evidence="1" id="KW-0805">Transcription regulation</keyword>
<accession>A0ABM3CI16</accession>
<feature type="compositionally biased region" description="Polar residues" evidence="5">
    <location>
        <begin position="631"/>
        <end position="640"/>
    </location>
</feature>
<dbReference type="SMART" id="SM00225">
    <property type="entry name" value="BTB"/>
    <property type="match status" value="1"/>
</dbReference>
<feature type="compositionally biased region" description="Low complexity" evidence="5">
    <location>
        <begin position="682"/>
        <end position="691"/>
    </location>
</feature>
<dbReference type="InterPro" id="IPR004826">
    <property type="entry name" value="bZIP_Maf"/>
</dbReference>
<feature type="compositionally biased region" description="Polar residues" evidence="5">
    <location>
        <begin position="747"/>
        <end position="761"/>
    </location>
</feature>
<dbReference type="SUPFAM" id="SSF47454">
    <property type="entry name" value="A DNA-binding domain in eukaryotic transcription factors"/>
    <property type="match status" value="1"/>
</dbReference>
<name>A0ABM3CI16_SALSA</name>
<proteinExistence type="predicted"/>
<dbReference type="InterPro" id="IPR050457">
    <property type="entry name" value="ZnFinger_BTB_dom_contain"/>
</dbReference>
<gene>
    <name evidence="9" type="primary">LOC106596432</name>
</gene>
<dbReference type="Pfam" id="PF03131">
    <property type="entry name" value="bZIP_Maf"/>
    <property type="match status" value="1"/>
</dbReference>
<keyword evidence="4" id="KW-0175">Coiled coil</keyword>